<feature type="binding site" evidence="11">
    <location>
        <position position="251"/>
    </location>
    <ligand>
        <name>FMN</name>
        <dbReference type="ChEBI" id="CHEBI:58210"/>
    </ligand>
</feature>
<dbReference type="EMBL" id="MASI01000004">
    <property type="protein sequence ID" value="ODA67067.1"/>
    <property type="molecule type" value="Genomic_DNA"/>
</dbReference>
<dbReference type="GO" id="GO:0005886">
    <property type="term" value="C:plasma membrane"/>
    <property type="evidence" value="ECO:0007669"/>
    <property type="project" value="UniProtKB-SubCell"/>
</dbReference>
<dbReference type="InterPro" id="IPR001295">
    <property type="entry name" value="Dihydroorotate_DH_CS"/>
</dbReference>
<evidence type="ECO:0000256" key="1">
    <source>
        <dbReference type="ARBA" id="ARBA00003125"/>
    </source>
</evidence>
<keyword evidence="8 11" id="KW-0560">Oxidoreductase</keyword>
<evidence type="ECO:0000256" key="5">
    <source>
        <dbReference type="ARBA" id="ARBA00022630"/>
    </source>
</evidence>
<dbReference type="InterPro" id="IPR013785">
    <property type="entry name" value="Aldolase_TIM"/>
</dbReference>
<dbReference type="AlphaFoldDB" id="A0A1E2RXV4"/>
<comment type="caution">
    <text evidence="13">The sequence shown here is derived from an EMBL/GenBank/DDBJ whole genome shotgun (WGS) entry which is preliminary data.</text>
</comment>
<dbReference type="Proteomes" id="UP000095087">
    <property type="component" value="Unassembled WGS sequence"/>
</dbReference>
<comment type="function">
    <text evidence="1 11">Catalyzes the conversion of dihydroorotate to orotate with quinone as electron acceptor.</text>
</comment>
<dbReference type="PROSITE" id="PS00912">
    <property type="entry name" value="DHODEHASE_2"/>
    <property type="match status" value="1"/>
</dbReference>
<dbReference type="InterPro" id="IPR005719">
    <property type="entry name" value="Dihydroorotate_DH_2"/>
</dbReference>
<feature type="binding site" evidence="11">
    <location>
        <position position="179"/>
    </location>
    <ligand>
        <name>FMN</name>
        <dbReference type="ChEBI" id="CHEBI:58210"/>
    </ligand>
</feature>
<evidence type="ECO:0000256" key="2">
    <source>
        <dbReference type="ARBA" id="ARBA00004370"/>
    </source>
</evidence>
<dbReference type="GO" id="GO:0044205">
    <property type="term" value="P:'de novo' UMP biosynthetic process"/>
    <property type="evidence" value="ECO:0007669"/>
    <property type="project" value="UniProtKB-UniRule"/>
</dbReference>
<evidence type="ECO:0000256" key="8">
    <source>
        <dbReference type="ARBA" id="ARBA00023002"/>
    </source>
</evidence>
<feature type="binding site" evidence="11">
    <location>
        <begin position="324"/>
        <end position="325"/>
    </location>
    <ligand>
        <name>FMN</name>
        <dbReference type="ChEBI" id="CHEBI:58210"/>
    </ligand>
</feature>
<evidence type="ECO:0000313" key="13">
    <source>
        <dbReference type="EMBL" id="ODA67067.1"/>
    </source>
</evidence>
<comment type="cofactor">
    <cofactor evidence="11">
        <name>FMN</name>
        <dbReference type="ChEBI" id="CHEBI:58210"/>
    </cofactor>
    <text evidence="11">Binds 1 FMN per subunit.</text>
</comment>
<keyword evidence="7 11" id="KW-0665">Pyrimidine biosynthesis</keyword>
<feature type="binding site" evidence="11">
    <location>
        <begin position="121"/>
        <end position="125"/>
    </location>
    <ligand>
        <name>substrate</name>
    </ligand>
</feature>
<evidence type="ECO:0000256" key="10">
    <source>
        <dbReference type="ARBA" id="ARBA00048639"/>
    </source>
</evidence>
<organism evidence="13 14">
    <name type="scientific">Methyloligella halotolerans</name>
    <dbReference type="NCBI Taxonomy" id="1177755"/>
    <lineage>
        <taxon>Bacteria</taxon>
        <taxon>Pseudomonadati</taxon>
        <taxon>Pseudomonadota</taxon>
        <taxon>Alphaproteobacteria</taxon>
        <taxon>Hyphomicrobiales</taxon>
        <taxon>Hyphomicrobiaceae</taxon>
        <taxon>Methyloligella</taxon>
    </lineage>
</organism>
<feature type="binding site" evidence="11">
    <location>
        <position position="184"/>
    </location>
    <ligand>
        <name>substrate</name>
    </ligand>
</feature>
<dbReference type="CDD" id="cd04738">
    <property type="entry name" value="DHOD_2_like"/>
    <property type="match status" value="1"/>
</dbReference>
<dbReference type="NCBIfam" id="NF003652">
    <property type="entry name" value="PRK05286.2-5"/>
    <property type="match status" value="1"/>
</dbReference>
<feature type="binding site" evidence="11">
    <location>
        <begin position="252"/>
        <end position="253"/>
    </location>
    <ligand>
        <name>substrate</name>
    </ligand>
</feature>
<feature type="binding site" evidence="11">
    <location>
        <position position="96"/>
    </location>
    <ligand>
        <name>FMN</name>
        <dbReference type="ChEBI" id="CHEBI:58210"/>
    </ligand>
</feature>
<keyword evidence="11" id="KW-1003">Cell membrane</keyword>
<evidence type="ECO:0000313" key="14">
    <source>
        <dbReference type="Proteomes" id="UP000095087"/>
    </source>
</evidence>
<keyword evidence="9 11" id="KW-0472">Membrane</keyword>
<comment type="similarity">
    <text evidence="4 11">Belongs to the dihydroorotate dehydrogenase family. Type 2 subfamily.</text>
</comment>
<comment type="subunit">
    <text evidence="11">Monomer.</text>
</comment>
<dbReference type="InterPro" id="IPR005720">
    <property type="entry name" value="Dihydroorotate_DH_cat"/>
</dbReference>
<dbReference type="InterPro" id="IPR050074">
    <property type="entry name" value="DHO_dehydrogenase"/>
</dbReference>
<dbReference type="NCBIfam" id="TIGR01036">
    <property type="entry name" value="pyrD_sub2"/>
    <property type="match status" value="1"/>
</dbReference>
<protein>
    <recommendedName>
        <fullName evidence="11">Dihydroorotate dehydrogenase (quinone)</fullName>
        <ecNumber evidence="11">1.3.5.2</ecNumber>
    </recommendedName>
    <alternativeName>
        <fullName evidence="11">DHOdehase</fullName>
        <shortName evidence="11">DHOD</shortName>
        <shortName evidence="11">DHODase</shortName>
    </alternativeName>
    <alternativeName>
        <fullName evidence="11">Dihydroorotate oxidase</fullName>
    </alternativeName>
</protein>
<dbReference type="HAMAP" id="MF_00225">
    <property type="entry name" value="DHO_dh_type2"/>
    <property type="match status" value="1"/>
</dbReference>
<comment type="subcellular location">
    <subcellularLocation>
        <location evidence="11">Cell membrane</location>
        <topology evidence="11">Peripheral membrane protein</topology>
    </subcellularLocation>
    <subcellularLocation>
        <location evidence="2">Membrane</location>
    </subcellularLocation>
</comment>
<dbReference type="GO" id="GO:0005737">
    <property type="term" value="C:cytoplasm"/>
    <property type="evidence" value="ECO:0007669"/>
    <property type="project" value="InterPro"/>
</dbReference>
<feature type="binding site" evidence="11">
    <location>
        <position position="148"/>
    </location>
    <ligand>
        <name>FMN</name>
        <dbReference type="ChEBI" id="CHEBI:58210"/>
    </ligand>
</feature>
<dbReference type="Gene3D" id="3.20.20.70">
    <property type="entry name" value="Aldolase class I"/>
    <property type="match status" value="1"/>
</dbReference>
<dbReference type="PANTHER" id="PTHR48109">
    <property type="entry name" value="DIHYDROOROTATE DEHYDROGENASE (QUINONE), MITOCHONDRIAL-RELATED"/>
    <property type="match status" value="1"/>
</dbReference>
<feature type="domain" description="Dihydroorotate dehydrogenase catalytic" evidence="12">
    <location>
        <begin position="55"/>
        <end position="346"/>
    </location>
</feature>
<reference evidence="13 14" key="1">
    <citation type="submission" date="2016-07" db="EMBL/GenBank/DDBJ databases">
        <title>Draft genome sequence of Methyloligella halotolerans C2T (VKM B-2706T=CCUG 61687T=DSM 25045T), a halotolerant polyhydroxybutyrate accumulating methylotroph.</title>
        <authorList>
            <person name="Vasilenko O.V."/>
            <person name="Doronina N.V."/>
            <person name="Poroshina M.N."/>
            <person name="Tarlachkov S.V."/>
            <person name="Trotsenko Y.A."/>
        </authorList>
    </citation>
    <scope>NUCLEOTIDE SEQUENCE [LARGE SCALE GENOMIC DNA]</scope>
    <source>
        <strain evidence="13 14">VKM B-2706</strain>
    </source>
</reference>
<accession>A0A1E2RXV4</accession>
<dbReference type="EC" id="1.3.5.2" evidence="11"/>
<evidence type="ECO:0000256" key="9">
    <source>
        <dbReference type="ARBA" id="ARBA00023136"/>
    </source>
</evidence>
<gene>
    <name evidence="11" type="primary">pyrD</name>
    <name evidence="13" type="ORF">A7A08_01811</name>
</gene>
<evidence type="ECO:0000256" key="6">
    <source>
        <dbReference type="ARBA" id="ARBA00022643"/>
    </source>
</evidence>
<evidence type="ECO:0000256" key="4">
    <source>
        <dbReference type="ARBA" id="ARBA00005359"/>
    </source>
</evidence>
<dbReference type="PROSITE" id="PS00911">
    <property type="entry name" value="DHODEHASE_1"/>
    <property type="match status" value="1"/>
</dbReference>
<feature type="binding site" evidence="11">
    <location>
        <position position="274"/>
    </location>
    <ligand>
        <name>FMN</name>
        <dbReference type="ChEBI" id="CHEBI:58210"/>
    </ligand>
</feature>
<feature type="binding site" evidence="11">
    <location>
        <position position="76"/>
    </location>
    <ligand>
        <name>substrate</name>
    </ligand>
</feature>
<evidence type="ECO:0000256" key="11">
    <source>
        <dbReference type="HAMAP-Rule" id="MF_00225"/>
    </source>
</evidence>
<name>A0A1E2RXV4_9HYPH</name>
<feature type="binding site" evidence="11">
    <location>
        <position position="179"/>
    </location>
    <ligand>
        <name>substrate</name>
    </ligand>
</feature>
<keyword evidence="5 11" id="KW-0285">Flavoprotein</keyword>
<keyword evidence="6 11" id="KW-0288">FMN</keyword>
<sequence length="371" mass="39525">MSGSLIPGMPFVPTLYGMGQRALRCLDPEKAHRLTISALQMGLFPRASQTEDPRLTQEVLGLTFKNPIGMAAGFDKNAEVASQLIEMGFGFTEVGTVTPRPQPGNDQPRLFRSEKERAVINRMGFNNEGHLAALERLRGSCPGVVGVNIGANKDSTDRVADYVKGIERLTDVAGYFTVNISSPNTPGLRDLQSPEALGELLGALNAARRPSEATGRVPPLLIKLAPDIEHAALPEIVSVARRGGIDGIVVTNTTLSRDGLRDEAFAAEPGGLSGRPLFARSTKFLAELYLLTEGKLPLIGVGGIDSGAKAVEKIEAGASLIQLYTGMVFEGPALLGEIKSAILKRLDEGPQKRLQALVGVSATDWADRLPL</sequence>
<comment type="pathway">
    <text evidence="3 11">Pyrimidine metabolism; UMP biosynthesis via de novo pathway; orotate from (S)-dihydroorotate (quinone route): step 1/1.</text>
</comment>
<dbReference type="STRING" id="1177755.A7A08_01811"/>
<dbReference type="PANTHER" id="PTHR48109:SF4">
    <property type="entry name" value="DIHYDROOROTATE DEHYDROGENASE (QUINONE), MITOCHONDRIAL"/>
    <property type="match status" value="1"/>
</dbReference>
<dbReference type="SUPFAM" id="SSF51395">
    <property type="entry name" value="FMN-linked oxidoreductases"/>
    <property type="match status" value="1"/>
</dbReference>
<keyword evidence="14" id="KW-1185">Reference proteome</keyword>
<dbReference type="NCBIfam" id="NF003645">
    <property type="entry name" value="PRK05286.1-2"/>
    <property type="match status" value="1"/>
</dbReference>
<evidence type="ECO:0000256" key="3">
    <source>
        <dbReference type="ARBA" id="ARBA00005161"/>
    </source>
</evidence>
<feature type="active site" description="Nucleophile" evidence="11">
    <location>
        <position position="182"/>
    </location>
</feature>
<evidence type="ECO:0000256" key="7">
    <source>
        <dbReference type="ARBA" id="ARBA00022975"/>
    </source>
</evidence>
<dbReference type="GO" id="GO:0106430">
    <property type="term" value="F:dihydroorotate dehydrogenase (quinone) activity"/>
    <property type="evidence" value="ECO:0007669"/>
    <property type="project" value="UniProtKB-EC"/>
</dbReference>
<feature type="binding site" evidence="11">
    <location>
        <position position="223"/>
    </location>
    <ligand>
        <name>FMN</name>
        <dbReference type="ChEBI" id="CHEBI:58210"/>
    </ligand>
</feature>
<evidence type="ECO:0000259" key="12">
    <source>
        <dbReference type="Pfam" id="PF01180"/>
    </source>
</evidence>
<dbReference type="Pfam" id="PF01180">
    <property type="entry name" value="DHO_dh"/>
    <property type="match status" value="1"/>
</dbReference>
<feature type="binding site" evidence="11">
    <location>
        <begin position="72"/>
        <end position="76"/>
    </location>
    <ligand>
        <name>FMN</name>
        <dbReference type="ChEBI" id="CHEBI:58210"/>
    </ligand>
</feature>
<proteinExistence type="inferred from homology"/>
<dbReference type="GO" id="GO:0006207">
    <property type="term" value="P:'de novo' pyrimidine nucleobase biosynthetic process"/>
    <property type="evidence" value="ECO:0007669"/>
    <property type="project" value="UniProtKB-UniRule"/>
</dbReference>
<dbReference type="UniPathway" id="UPA00070">
    <property type="reaction ID" value="UER00946"/>
</dbReference>
<comment type="catalytic activity">
    <reaction evidence="10 11">
        <text>(S)-dihydroorotate + a quinone = orotate + a quinol</text>
        <dbReference type="Rhea" id="RHEA:30187"/>
        <dbReference type="ChEBI" id="CHEBI:24646"/>
        <dbReference type="ChEBI" id="CHEBI:30839"/>
        <dbReference type="ChEBI" id="CHEBI:30864"/>
        <dbReference type="ChEBI" id="CHEBI:132124"/>
        <dbReference type="EC" id="1.3.5.2"/>
    </reaction>
</comment>
<feature type="binding site" evidence="11">
    <location>
        <position position="303"/>
    </location>
    <ligand>
        <name>FMN</name>
        <dbReference type="ChEBI" id="CHEBI:58210"/>
    </ligand>
</feature>
<dbReference type="PATRIC" id="fig|1177755.3.peg.1816"/>